<dbReference type="RefSeq" id="WP_369311673.1">
    <property type="nucleotide sequence ID" value="NZ_JBEHZE010000001.1"/>
</dbReference>
<dbReference type="SUPFAM" id="SSF143744">
    <property type="entry name" value="GlcG-like"/>
    <property type="match status" value="1"/>
</dbReference>
<evidence type="ECO:0000313" key="3">
    <source>
        <dbReference type="Proteomes" id="UP001560685"/>
    </source>
</evidence>
<dbReference type="Gene3D" id="3.30.450.150">
    <property type="entry name" value="Haem-degrading domain"/>
    <property type="match status" value="1"/>
</dbReference>
<keyword evidence="1" id="KW-0732">Signal</keyword>
<protein>
    <submittedName>
        <fullName evidence="2">Heme-binding protein</fullName>
    </submittedName>
</protein>
<dbReference type="InterPro" id="IPR005624">
    <property type="entry name" value="PduO/GlcC-like"/>
</dbReference>
<dbReference type="InterPro" id="IPR038084">
    <property type="entry name" value="PduO/GlcC-like_sf"/>
</dbReference>
<name>A0ABV3Z0C7_9PROT</name>
<organism evidence="2 3">
    <name type="scientific">Hyphococcus lacteus</name>
    <dbReference type="NCBI Taxonomy" id="3143536"/>
    <lineage>
        <taxon>Bacteria</taxon>
        <taxon>Pseudomonadati</taxon>
        <taxon>Pseudomonadota</taxon>
        <taxon>Alphaproteobacteria</taxon>
        <taxon>Parvularculales</taxon>
        <taxon>Parvularculaceae</taxon>
        <taxon>Hyphococcus</taxon>
    </lineage>
</organism>
<feature type="signal peptide" evidence="1">
    <location>
        <begin position="1"/>
        <end position="20"/>
    </location>
</feature>
<feature type="chain" id="PRO_5046200627" evidence="1">
    <location>
        <begin position="21"/>
        <end position="158"/>
    </location>
</feature>
<sequence>MRSLFLGVACLGVSFSGAFAQSLNAEQAQSIIAGCSAFALDNGRSHAIAVYDPGASPIAVLRMNGNSAGAMLFSMEKAKAVAMWGFATSGMEEGVKNTPGFQYAPGVVTVPGGVPVYSSDGRTFLGAAAASGEAPANDVACVEAGIKSAGFSYVRNRE</sequence>
<accession>A0ABV3Z0C7</accession>
<dbReference type="EMBL" id="JBEHZE010000001">
    <property type="protein sequence ID" value="MEX6632013.1"/>
    <property type="molecule type" value="Genomic_DNA"/>
</dbReference>
<evidence type="ECO:0000313" key="2">
    <source>
        <dbReference type="EMBL" id="MEX6632013.1"/>
    </source>
</evidence>
<dbReference type="PANTHER" id="PTHR34309:SF1">
    <property type="entry name" value="PROTEIN GLCG"/>
    <property type="match status" value="1"/>
</dbReference>
<keyword evidence="3" id="KW-1185">Reference proteome</keyword>
<dbReference type="Proteomes" id="UP001560685">
    <property type="component" value="Unassembled WGS sequence"/>
</dbReference>
<gene>
    <name evidence="2" type="ORF">ABFZ84_00480</name>
</gene>
<comment type="caution">
    <text evidence="2">The sequence shown here is derived from an EMBL/GenBank/DDBJ whole genome shotgun (WGS) entry which is preliminary data.</text>
</comment>
<dbReference type="PANTHER" id="PTHR34309">
    <property type="entry name" value="SLR1406 PROTEIN"/>
    <property type="match status" value="1"/>
</dbReference>
<dbReference type="InterPro" id="IPR052517">
    <property type="entry name" value="GlcG_carb_metab_protein"/>
</dbReference>
<proteinExistence type="predicted"/>
<dbReference type="Pfam" id="PF03928">
    <property type="entry name" value="HbpS-like"/>
    <property type="match status" value="1"/>
</dbReference>
<reference evidence="2 3" key="1">
    <citation type="submission" date="2024-05" db="EMBL/GenBank/DDBJ databases">
        <title>Three bacterial strains, DH-69, EH-24, and ECK-19 isolated from coastal sediments.</title>
        <authorList>
            <person name="Ye Y.-Q."/>
            <person name="Du Z.-J."/>
        </authorList>
    </citation>
    <scope>NUCLEOTIDE SEQUENCE [LARGE SCALE GENOMIC DNA]</scope>
    <source>
        <strain evidence="2 3">ECK-19</strain>
    </source>
</reference>
<evidence type="ECO:0000256" key="1">
    <source>
        <dbReference type="SAM" id="SignalP"/>
    </source>
</evidence>